<dbReference type="Pfam" id="PF04892">
    <property type="entry name" value="VanZ"/>
    <property type="match status" value="1"/>
</dbReference>
<proteinExistence type="predicted"/>
<dbReference type="eggNOG" id="COG4767">
    <property type="taxonomic scope" value="Bacteria"/>
</dbReference>
<evidence type="ECO:0000313" key="4">
    <source>
        <dbReference type="Proteomes" id="UP000028875"/>
    </source>
</evidence>
<dbReference type="STRING" id="1462526.BN990_03920"/>
<keyword evidence="4" id="KW-1185">Reference proteome</keyword>
<sequence>MLSIGKYLSNIIKYGSFSMITSQIIGDLILLAPLGFYAPLIWTKFKNIKTILLLGLISSAVVESTKLIISTIIGYTYRSFITDDIILYTIGVLMGFLTLKITSPLLRVIANQNDIKNDHANWLLSLRRL</sequence>
<keyword evidence="1" id="KW-1133">Transmembrane helix</keyword>
<dbReference type="EMBL" id="CCDP010000003">
    <property type="protein sequence ID" value="CDQ41547.1"/>
    <property type="molecule type" value="Genomic_DNA"/>
</dbReference>
<dbReference type="InterPro" id="IPR053150">
    <property type="entry name" value="Teicoplanin_resist-assoc"/>
</dbReference>
<accession>A0A024QH45</accession>
<name>A0A024QH45_9BACI</name>
<organism evidence="3 4">
    <name type="scientific">Virgibacillus massiliensis</name>
    <dbReference type="NCBI Taxonomy" id="1462526"/>
    <lineage>
        <taxon>Bacteria</taxon>
        <taxon>Bacillati</taxon>
        <taxon>Bacillota</taxon>
        <taxon>Bacilli</taxon>
        <taxon>Bacillales</taxon>
        <taxon>Bacillaceae</taxon>
        <taxon>Virgibacillus</taxon>
    </lineage>
</organism>
<reference evidence="4" key="2">
    <citation type="submission" date="2014-05" db="EMBL/GenBank/DDBJ databases">
        <title>Draft genome sequence of Virgibacillus massiliensis Vm-5.</title>
        <authorList>
            <person name="Khelaifia S."/>
            <person name="Croce O."/>
            <person name="Lagier J.C."/>
            <person name="Raoult D."/>
        </authorList>
    </citation>
    <scope>NUCLEOTIDE SEQUENCE [LARGE SCALE GENOMIC DNA]</scope>
    <source>
        <strain evidence="4">Vm-5</strain>
    </source>
</reference>
<reference evidence="3 4" key="1">
    <citation type="submission" date="2014-03" db="EMBL/GenBank/DDBJ databases">
        <authorList>
            <person name="Urmite Genomes U."/>
        </authorList>
    </citation>
    <scope>NUCLEOTIDE SEQUENCE [LARGE SCALE GENOMIC DNA]</scope>
    <source>
        <strain evidence="3 4">Vm-5</strain>
    </source>
</reference>
<dbReference type="InterPro" id="IPR006976">
    <property type="entry name" value="VanZ-like"/>
</dbReference>
<evidence type="ECO:0000259" key="2">
    <source>
        <dbReference type="Pfam" id="PF04892"/>
    </source>
</evidence>
<feature type="transmembrane region" description="Helical" evidence="1">
    <location>
        <begin position="85"/>
        <end position="106"/>
    </location>
</feature>
<dbReference type="Proteomes" id="UP000028875">
    <property type="component" value="Unassembled WGS sequence"/>
</dbReference>
<protein>
    <submittedName>
        <fullName evidence="3">VanZ like family protein</fullName>
    </submittedName>
</protein>
<keyword evidence="1" id="KW-0812">Transmembrane</keyword>
<evidence type="ECO:0000256" key="1">
    <source>
        <dbReference type="SAM" id="Phobius"/>
    </source>
</evidence>
<comment type="caution">
    <text evidence="3">The sequence shown here is derived from an EMBL/GenBank/DDBJ whole genome shotgun (WGS) entry which is preliminary data.</text>
</comment>
<keyword evidence="1" id="KW-0472">Membrane</keyword>
<dbReference type="PANTHER" id="PTHR36834:SF1">
    <property type="entry name" value="INTEGRAL MEMBRANE PROTEIN"/>
    <property type="match status" value="1"/>
</dbReference>
<dbReference type="RefSeq" id="WP_081674854.1">
    <property type="nucleotide sequence ID" value="NZ_CABKTK010000003.1"/>
</dbReference>
<feature type="domain" description="VanZ-like" evidence="2">
    <location>
        <begin position="7"/>
        <end position="101"/>
    </location>
</feature>
<dbReference type="AlphaFoldDB" id="A0A024QH45"/>
<dbReference type="PANTHER" id="PTHR36834">
    <property type="entry name" value="MEMBRANE PROTEIN-RELATED"/>
    <property type="match status" value="1"/>
</dbReference>
<evidence type="ECO:0000313" key="3">
    <source>
        <dbReference type="EMBL" id="CDQ41547.1"/>
    </source>
</evidence>
<feature type="transmembrane region" description="Helical" evidence="1">
    <location>
        <begin position="52"/>
        <end position="73"/>
    </location>
</feature>
<feature type="transmembrane region" description="Helical" evidence="1">
    <location>
        <begin position="20"/>
        <end position="40"/>
    </location>
</feature>
<gene>
    <name evidence="3" type="ORF">BN990_03920</name>
</gene>